<accession>A0A0B2UYH0</accession>
<reference evidence="1 2" key="1">
    <citation type="submission" date="2014-11" db="EMBL/GenBank/DDBJ databases">
        <title>Genetic blueprint of the zoonotic pathogen Toxocara canis.</title>
        <authorList>
            <person name="Zhu X.-Q."/>
            <person name="Korhonen P.K."/>
            <person name="Cai H."/>
            <person name="Young N.D."/>
            <person name="Nejsum P."/>
            <person name="von Samson-Himmelstjerna G."/>
            <person name="Boag P.R."/>
            <person name="Tan P."/>
            <person name="Li Q."/>
            <person name="Min J."/>
            <person name="Yang Y."/>
            <person name="Wang X."/>
            <person name="Fang X."/>
            <person name="Hall R.S."/>
            <person name="Hofmann A."/>
            <person name="Sternberg P.W."/>
            <person name="Jex A.R."/>
            <person name="Gasser R.B."/>
        </authorList>
    </citation>
    <scope>NUCLEOTIDE SEQUENCE [LARGE SCALE GENOMIC DNA]</scope>
    <source>
        <strain evidence="1">PN_DK_2014</strain>
    </source>
</reference>
<name>A0A0B2UYH0_TOXCA</name>
<protein>
    <submittedName>
        <fullName evidence="1">Uncharacterized protein</fullName>
    </submittedName>
</protein>
<dbReference type="EMBL" id="JPKZ01002897">
    <property type="protein sequence ID" value="KHN74538.1"/>
    <property type="molecule type" value="Genomic_DNA"/>
</dbReference>
<keyword evidence="2" id="KW-1185">Reference proteome</keyword>
<sequence length="109" mass="12267">MHLFRLLQQRSVSTGAIVNPISDLVPMHVGCILALFREQTLHELMSELNVLIMNRAIGQILGVSITNDKRVIDMSTPLDTTATENAQREEQAFGDDKLLMNEFRSDRSV</sequence>
<evidence type="ECO:0000313" key="2">
    <source>
        <dbReference type="Proteomes" id="UP000031036"/>
    </source>
</evidence>
<gene>
    <name evidence="1" type="ORF">Tcan_08605</name>
</gene>
<comment type="caution">
    <text evidence="1">The sequence shown here is derived from an EMBL/GenBank/DDBJ whole genome shotgun (WGS) entry which is preliminary data.</text>
</comment>
<dbReference type="AlphaFoldDB" id="A0A0B2UYH0"/>
<proteinExistence type="predicted"/>
<evidence type="ECO:0000313" key="1">
    <source>
        <dbReference type="EMBL" id="KHN74538.1"/>
    </source>
</evidence>
<organism evidence="1 2">
    <name type="scientific">Toxocara canis</name>
    <name type="common">Canine roundworm</name>
    <dbReference type="NCBI Taxonomy" id="6265"/>
    <lineage>
        <taxon>Eukaryota</taxon>
        <taxon>Metazoa</taxon>
        <taxon>Ecdysozoa</taxon>
        <taxon>Nematoda</taxon>
        <taxon>Chromadorea</taxon>
        <taxon>Rhabditida</taxon>
        <taxon>Spirurina</taxon>
        <taxon>Ascaridomorpha</taxon>
        <taxon>Ascaridoidea</taxon>
        <taxon>Toxocaridae</taxon>
        <taxon>Toxocara</taxon>
    </lineage>
</organism>
<dbReference type="Proteomes" id="UP000031036">
    <property type="component" value="Unassembled WGS sequence"/>
</dbReference>